<accession>A0A1H3VIC5</accession>
<feature type="chain" id="PRO_5011696663" evidence="7">
    <location>
        <begin position="26"/>
        <end position="207"/>
    </location>
</feature>
<dbReference type="Gene3D" id="3.40.30.10">
    <property type="entry name" value="Glutaredoxin"/>
    <property type="match status" value="1"/>
</dbReference>
<dbReference type="RefSeq" id="WP_093247552.1">
    <property type="nucleotide sequence ID" value="NZ_FNQM01000001.1"/>
</dbReference>
<evidence type="ECO:0000256" key="2">
    <source>
        <dbReference type="ARBA" id="ARBA00005791"/>
    </source>
</evidence>
<dbReference type="PANTHER" id="PTHR13887:SF14">
    <property type="entry name" value="DISULFIDE BOND FORMATION PROTEIN D"/>
    <property type="match status" value="1"/>
</dbReference>
<dbReference type="OrthoDB" id="8478320at2"/>
<dbReference type="PANTHER" id="PTHR13887">
    <property type="entry name" value="GLUTATHIONE S-TRANSFERASE KAPPA"/>
    <property type="match status" value="1"/>
</dbReference>
<dbReference type="PROSITE" id="PS00194">
    <property type="entry name" value="THIOREDOXIN_1"/>
    <property type="match status" value="1"/>
</dbReference>
<sequence>MTFTPTRRAALAGVAAALAAPAAFAQDADLAASGYAIGDMSIGSVDAPLTVTEYSSLTCPHCATFHVNTWPAIKEQYVDTGRVRFVFREVYFDQYGLWASMISRCGGEGPFFGYVDTFFKRQREWSRADDVVSEMQRIGRLGGLSPERMQTCLTDEAFMRRLVEDYQRNAEADNLRSTPTFIIDGASHSGAMGVQEFSALLDAALAD</sequence>
<dbReference type="Proteomes" id="UP000198703">
    <property type="component" value="Unassembled WGS sequence"/>
</dbReference>
<evidence type="ECO:0000256" key="1">
    <source>
        <dbReference type="ARBA" id="ARBA00003565"/>
    </source>
</evidence>
<dbReference type="EMBL" id="FNQM01000001">
    <property type="protein sequence ID" value="SDZ74525.1"/>
    <property type="molecule type" value="Genomic_DNA"/>
</dbReference>
<dbReference type="InterPro" id="IPR017937">
    <property type="entry name" value="Thioredoxin_CS"/>
</dbReference>
<comment type="function">
    <text evidence="1">May be required for disulfide bond formation in some proteins.</text>
</comment>
<gene>
    <name evidence="9" type="ORF">SAMN05444370_101125</name>
</gene>
<evidence type="ECO:0000313" key="10">
    <source>
        <dbReference type="Proteomes" id="UP000198703"/>
    </source>
</evidence>
<dbReference type="CDD" id="cd02972">
    <property type="entry name" value="DsbA_family"/>
    <property type="match status" value="1"/>
</dbReference>
<evidence type="ECO:0000256" key="7">
    <source>
        <dbReference type="SAM" id="SignalP"/>
    </source>
</evidence>
<dbReference type="InterPro" id="IPR036249">
    <property type="entry name" value="Thioredoxin-like_sf"/>
</dbReference>
<dbReference type="SUPFAM" id="SSF52833">
    <property type="entry name" value="Thioredoxin-like"/>
    <property type="match status" value="1"/>
</dbReference>
<dbReference type="PROSITE" id="PS51352">
    <property type="entry name" value="THIOREDOXIN_2"/>
    <property type="match status" value="1"/>
</dbReference>
<dbReference type="Pfam" id="PF13462">
    <property type="entry name" value="Thioredoxin_4"/>
    <property type="match status" value="1"/>
</dbReference>
<feature type="signal peptide" evidence="7">
    <location>
        <begin position="1"/>
        <end position="25"/>
    </location>
</feature>
<evidence type="ECO:0000259" key="8">
    <source>
        <dbReference type="PROSITE" id="PS51352"/>
    </source>
</evidence>
<keyword evidence="4" id="KW-0560">Oxidoreductase</keyword>
<keyword evidence="6" id="KW-0676">Redox-active center</keyword>
<evidence type="ECO:0000313" key="9">
    <source>
        <dbReference type="EMBL" id="SDZ74525.1"/>
    </source>
</evidence>
<proteinExistence type="inferred from homology"/>
<dbReference type="InterPro" id="IPR013766">
    <property type="entry name" value="Thioredoxin_domain"/>
</dbReference>
<keyword evidence="10" id="KW-1185">Reference proteome</keyword>
<dbReference type="InterPro" id="IPR012336">
    <property type="entry name" value="Thioredoxin-like_fold"/>
</dbReference>
<evidence type="ECO:0000256" key="5">
    <source>
        <dbReference type="ARBA" id="ARBA00023157"/>
    </source>
</evidence>
<protein>
    <submittedName>
        <fullName evidence="9">Protein-disulfide isomerase</fullName>
    </submittedName>
</protein>
<keyword evidence="9" id="KW-0413">Isomerase</keyword>
<evidence type="ECO:0000256" key="3">
    <source>
        <dbReference type="ARBA" id="ARBA00022729"/>
    </source>
</evidence>
<dbReference type="AlphaFoldDB" id="A0A1H3VIC5"/>
<name>A0A1H3VIC5_9RHOB</name>
<dbReference type="GO" id="GO:0015036">
    <property type="term" value="F:disulfide oxidoreductase activity"/>
    <property type="evidence" value="ECO:0007669"/>
    <property type="project" value="UniProtKB-ARBA"/>
</dbReference>
<reference evidence="9 10" key="1">
    <citation type="submission" date="2016-10" db="EMBL/GenBank/DDBJ databases">
        <authorList>
            <person name="de Groot N.N."/>
        </authorList>
    </citation>
    <scope>NUCLEOTIDE SEQUENCE [LARGE SCALE GENOMIC DNA]</scope>
    <source>
        <strain evidence="9 10">DSM 15345</strain>
    </source>
</reference>
<comment type="similarity">
    <text evidence="2">Belongs to the thioredoxin family. DsbA subfamily.</text>
</comment>
<dbReference type="STRING" id="89524.SAMN05444370_101125"/>
<keyword evidence="3 7" id="KW-0732">Signal</keyword>
<keyword evidence="5" id="KW-1015">Disulfide bond</keyword>
<evidence type="ECO:0000256" key="4">
    <source>
        <dbReference type="ARBA" id="ARBA00023002"/>
    </source>
</evidence>
<dbReference type="GO" id="GO:0016853">
    <property type="term" value="F:isomerase activity"/>
    <property type="evidence" value="ECO:0007669"/>
    <property type="project" value="UniProtKB-KW"/>
</dbReference>
<evidence type="ECO:0000256" key="6">
    <source>
        <dbReference type="ARBA" id="ARBA00023284"/>
    </source>
</evidence>
<organism evidence="9 10">
    <name type="scientific">Rubrimonas cliftonensis</name>
    <dbReference type="NCBI Taxonomy" id="89524"/>
    <lineage>
        <taxon>Bacteria</taxon>
        <taxon>Pseudomonadati</taxon>
        <taxon>Pseudomonadota</taxon>
        <taxon>Alphaproteobacteria</taxon>
        <taxon>Rhodobacterales</taxon>
        <taxon>Paracoccaceae</taxon>
        <taxon>Rubrimonas</taxon>
    </lineage>
</organism>
<feature type="domain" description="Thioredoxin" evidence="8">
    <location>
        <begin position="14"/>
        <end position="206"/>
    </location>
</feature>